<feature type="signal peptide" evidence="1">
    <location>
        <begin position="1"/>
        <end position="18"/>
    </location>
</feature>
<dbReference type="EMBL" id="GBXM01105281">
    <property type="protein sequence ID" value="JAH03296.1"/>
    <property type="molecule type" value="Transcribed_RNA"/>
</dbReference>
<name>A0A0E9PFB1_ANGAN</name>
<protein>
    <submittedName>
        <fullName evidence="2">Uncharacterized protein</fullName>
    </submittedName>
</protein>
<feature type="chain" id="PRO_5002431270" evidence="1">
    <location>
        <begin position="19"/>
        <end position="40"/>
    </location>
</feature>
<keyword evidence="1" id="KW-0732">Signal</keyword>
<sequence length="40" mass="4827">MLAASVIIWLVKFDPIWAFWLSAKIESLEYMEMQTKNMQY</sequence>
<dbReference type="AlphaFoldDB" id="A0A0E9PFB1"/>
<accession>A0A0E9PFB1</accession>
<organism evidence="2">
    <name type="scientific">Anguilla anguilla</name>
    <name type="common">European freshwater eel</name>
    <name type="synonym">Muraena anguilla</name>
    <dbReference type="NCBI Taxonomy" id="7936"/>
    <lineage>
        <taxon>Eukaryota</taxon>
        <taxon>Metazoa</taxon>
        <taxon>Chordata</taxon>
        <taxon>Craniata</taxon>
        <taxon>Vertebrata</taxon>
        <taxon>Euteleostomi</taxon>
        <taxon>Actinopterygii</taxon>
        <taxon>Neopterygii</taxon>
        <taxon>Teleostei</taxon>
        <taxon>Anguilliformes</taxon>
        <taxon>Anguillidae</taxon>
        <taxon>Anguilla</taxon>
    </lineage>
</organism>
<evidence type="ECO:0000256" key="1">
    <source>
        <dbReference type="SAM" id="SignalP"/>
    </source>
</evidence>
<proteinExistence type="predicted"/>
<reference evidence="2" key="2">
    <citation type="journal article" date="2015" name="Fish Shellfish Immunol.">
        <title>Early steps in the European eel (Anguilla anguilla)-Vibrio vulnificus interaction in the gills: Role of the RtxA13 toxin.</title>
        <authorList>
            <person name="Callol A."/>
            <person name="Pajuelo D."/>
            <person name="Ebbesson L."/>
            <person name="Teles M."/>
            <person name="MacKenzie S."/>
            <person name="Amaro C."/>
        </authorList>
    </citation>
    <scope>NUCLEOTIDE SEQUENCE</scope>
</reference>
<reference evidence="2" key="1">
    <citation type="submission" date="2014-11" db="EMBL/GenBank/DDBJ databases">
        <authorList>
            <person name="Amaro Gonzalez C."/>
        </authorList>
    </citation>
    <scope>NUCLEOTIDE SEQUENCE</scope>
</reference>
<evidence type="ECO:0000313" key="2">
    <source>
        <dbReference type="EMBL" id="JAH03296.1"/>
    </source>
</evidence>